<reference evidence="3" key="1">
    <citation type="submission" date="2016-08" db="EMBL/GenBank/DDBJ databases">
        <authorList>
            <person name="Tokovenko B."/>
            <person name="Kalinowski J."/>
        </authorList>
    </citation>
    <scope>NUCLEOTIDE SEQUENCE [LARGE SCALE GENOMIC DNA]</scope>
    <source>
        <strain evidence="3">UTMC102</strain>
    </source>
</reference>
<evidence type="ECO:0008006" key="4">
    <source>
        <dbReference type="Google" id="ProtNLM"/>
    </source>
</evidence>
<dbReference type="AlphaFoldDB" id="A0A1V3C543"/>
<gene>
    <name evidence="2" type="ORF">NOSIN_20530</name>
</gene>
<dbReference type="Proteomes" id="UP000189004">
    <property type="component" value="Unassembled WGS sequence"/>
</dbReference>
<organism evidence="2 3">
    <name type="scientific">Nocardiopsis sinuspersici</name>
    <dbReference type="NCBI Taxonomy" id="501010"/>
    <lineage>
        <taxon>Bacteria</taxon>
        <taxon>Bacillati</taxon>
        <taxon>Actinomycetota</taxon>
        <taxon>Actinomycetes</taxon>
        <taxon>Streptosporangiales</taxon>
        <taxon>Nocardiopsidaceae</taxon>
        <taxon>Nocardiopsis</taxon>
    </lineage>
</organism>
<evidence type="ECO:0000256" key="1">
    <source>
        <dbReference type="SAM" id="MobiDB-lite"/>
    </source>
</evidence>
<keyword evidence="3" id="KW-1185">Reference proteome</keyword>
<dbReference type="RefSeq" id="WP_077692357.1">
    <property type="nucleotide sequence ID" value="NZ_MCOK01000001.1"/>
</dbReference>
<evidence type="ECO:0000313" key="3">
    <source>
        <dbReference type="Proteomes" id="UP000189004"/>
    </source>
</evidence>
<name>A0A1V3C543_9ACTN</name>
<dbReference type="EMBL" id="MCOK01000001">
    <property type="protein sequence ID" value="OOC55924.1"/>
    <property type="molecule type" value="Genomic_DNA"/>
</dbReference>
<comment type="caution">
    <text evidence="2">The sequence shown here is derived from an EMBL/GenBank/DDBJ whole genome shotgun (WGS) entry which is preliminary data.</text>
</comment>
<dbReference type="STRING" id="501010.NOSIN_20530"/>
<evidence type="ECO:0000313" key="2">
    <source>
        <dbReference type="EMBL" id="OOC55924.1"/>
    </source>
</evidence>
<accession>A0A1V3C543</accession>
<proteinExistence type="predicted"/>
<protein>
    <recommendedName>
        <fullName evidence="4">ESX-1 secretion-associated protein</fullName>
    </recommendedName>
</protein>
<sequence length="110" mass="11514">MSTEAGGNPIEGMQGGEYAETLAAAMAGLADAFDLLMEDARGAAGHDDVRAGFGTFKEDTAQALIDVQALGLALADNVQSGAAEIARNDLDSSEGFDHPWESHRDINFED</sequence>
<dbReference type="OrthoDB" id="3430068at2"/>
<feature type="region of interest" description="Disordered" evidence="1">
    <location>
        <begin position="89"/>
        <end position="110"/>
    </location>
</feature>